<accession>A0A7T8QWG4</accession>
<dbReference type="EMBL" id="CP045891">
    <property type="protein sequence ID" value="QQP57635.1"/>
    <property type="molecule type" value="Genomic_DNA"/>
</dbReference>
<evidence type="ECO:0000313" key="1">
    <source>
        <dbReference type="EMBL" id="QQP57635.1"/>
    </source>
</evidence>
<evidence type="ECO:0000313" key="2">
    <source>
        <dbReference type="Proteomes" id="UP000595437"/>
    </source>
</evidence>
<name>A0A7T8QWG4_CALRO</name>
<reference evidence="2" key="1">
    <citation type="submission" date="2021-01" db="EMBL/GenBank/DDBJ databases">
        <title>Caligus Genome Assembly.</title>
        <authorList>
            <person name="Gallardo-Escarate C."/>
        </authorList>
    </citation>
    <scope>NUCLEOTIDE SEQUENCE [LARGE SCALE GENOMIC DNA]</scope>
</reference>
<organism evidence="1 2">
    <name type="scientific">Caligus rogercresseyi</name>
    <name type="common">Sea louse</name>
    <dbReference type="NCBI Taxonomy" id="217165"/>
    <lineage>
        <taxon>Eukaryota</taxon>
        <taxon>Metazoa</taxon>
        <taxon>Ecdysozoa</taxon>
        <taxon>Arthropoda</taxon>
        <taxon>Crustacea</taxon>
        <taxon>Multicrustacea</taxon>
        <taxon>Hexanauplia</taxon>
        <taxon>Copepoda</taxon>
        <taxon>Siphonostomatoida</taxon>
        <taxon>Caligidae</taxon>
        <taxon>Caligus</taxon>
    </lineage>
</organism>
<dbReference type="Proteomes" id="UP000595437">
    <property type="component" value="Chromosome 2"/>
</dbReference>
<keyword evidence="2" id="KW-1185">Reference proteome</keyword>
<protein>
    <submittedName>
        <fullName evidence="1">LOC100902024</fullName>
    </submittedName>
</protein>
<dbReference type="AlphaFoldDB" id="A0A7T8QWG4"/>
<proteinExistence type="predicted"/>
<gene>
    <name evidence="1" type="ORF">FKW44_002685</name>
</gene>
<sequence length="65" mass="7282">MTAVLSGPLDGRFKDRPFLLDLLDIHAAKNENIQQAVTGALFKVFGEDFDYKVYTCSSLMEQLTV</sequence>